<evidence type="ECO:0000259" key="2">
    <source>
        <dbReference type="Pfam" id="PF02371"/>
    </source>
</evidence>
<dbReference type="PANTHER" id="PTHR33055:SF13">
    <property type="entry name" value="TRANSPOSASE"/>
    <property type="match status" value="1"/>
</dbReference>
<dbReference type="NCBIfam" id="NF033542">
    <property type="entry name" value="transpos_IS110"/>
    <property type="match status" value="1"/>
</dbReference>
<dbReference type="RefSeq" id="WP_135804201.1">
    <property type="nucleotide sequence ID" value="NZ_SRPF01000004.1"/>
</dbReference>
<dbReference type="GO" id="GO:0003677">
    <property type="term" value="F:DNA binding"/>
    <property type="evidence" value="ECO:0007669"/>
    <property type="project" value="InterPro"/>
</dbReference>
<dbReference type="OrthoDB" id="9795150at2"/>
<dbReference type="PANTHER" id="PTHR33055">
    <property type="entry name" value="TRANSPOSASE FOR INSERTION SEQUENCE ELEMENT IS1111A"/>
    <property type="match status" value="1"/>
</dbReference>
<evidence type="ECO:0000259" key="1">
    <source>
        <dbReference type="Pfam" id="PF01548"/>
    </source>
</evidence>
<dbReference type="EMBL" id="SRPF01000004">
    <property type="protein sequence ID" value="TGN38976.1"/>
    <property type="molecule type" value="Genomic_DNA"/>
</dbReference>
<proteinExistence type="predicted"/>
<dbReference type="GO" id="GO:0006313">
    <property type="term" value="P:DNA transposition"/>
    <property type="evidence" value="ECO:0007669"/>
    <property type="project" value="InterPro"/>
</dbReference>
<feature type="domain" description="Transposase IS110-like N-terminal" evidence="1">
    <location>
        <begin position="12"/>
        <end position="152"/>
    </location>
</feature>
<dbReference type="Pfam" id="PF02371">
    <property type="entry name" value="Transposase_20"/>
    <property type="match status" value="1"/>
</dbReference>
<evidence type="ECO:0000313" key="3">
    <source>
        <dbReference type="EMBL" id="TGN38976.1"/>
    </source>
</evidence>
<accession>A0A4Z1BAU6</accession>
<protein>
    <submittedName>
        <fullName evidence="3">IS110 family transposase</fullName>
    </submittedName>
</protein>
<organism evidence="3 4">
    <name type="scientific">Marinobacter confluentis</name>
    <dbReference type="NCBI Taxonomy" id="1697557"/>
    <lineage>
        <taxon>Bacteria</taxon>
        <taxon>Pseudomonadati</taxon>
        <taxon>Pseudomonadota</taxon>
        <taxon>Gammaproteobacteria</taxon>
        <taxon>Pseudomonadales</taxon>
        <taxon>Marinobacteraceae</taxon>
        <taxon>Marinobacter</taxon>
    </lineage>
</organism>
<sequence length="318" mass="35488">MNPLNHSNETNVGVDVSKAKLDICIRPNNETFTVDNSPEGIRIALKKLRQVKPDRIVCEATGRLELAFINACRKAGFSCVISDPVRIKKFAGVLGQRAKTDYLDAQLIAQFAEVMRPEPTPKKAESLNRISDLLTRRNQLIDLRTQEKNRMKIMPKFLTHSMKAVIKHLDMHIQRMEVLLELEIEKDADYDKKTKIIKSVPGVGNVVALTLLADLPELGTMSNKQAASLVGVAPISRESGTFRGKRYIRGGRAKVRTAMFMAMMSAIQCNSKFKALYQRLVDAGKAKRAAIIACVRKMVVVLNSMVRSGKTWDPNLAI</sequence>
<dbReference type="Proteomes" id="UP000298325">
    <property type="component" value="Unassembled WGS sequence"/>
</dbReference>
<comment type="caution">
    <text evidence="3">The sequence shown here is derived from an EMBL/GenBank/DDBJ whole genome shotgun (WGS) entry which is preliminary data.</text>
</comment>
<gene>
    <name evidence="3" type="ORF">E5Q11_14710</name>
</gene>
<reference evidence="3 4" key="1">
    <citation type="submission" date="2019-04" db="EMBL/GenBank/DDBJ databases">
        <authorList>
            <person name="Park S."/>
            <person name="Yoon J.-H."/>
        </authorList>
    </citation>
    <scope>NUCLEOTIDE SEQUENCE [LARGE SCALE GENOMIC DNA]</scope>
    <source>
        <strain evidence="3 4">HJM-18</strain>
    </source>
</reference>
<dbReference type="Pfam" id="PF01548">
    <property type="entry name" value="DEDD_Tnp_IS110"/>
    <property type="match status" value="1"/>
</dbReference>
<feature type="domain" description="Transposase IS116/IS110/IS902 C-terminal" evidence="2">
    <location>
        <begin position="195"/>
        <end position="278"/>
    </location>
</feature>
<dbReference type="AlphaFoldDB" id="A0A4Z1BAU6"/>
<dbReference type="GO" id="GO:0004803">
    <property type="term" value="F:transposase activity"/>
    <property type="evidence" value="ECO:0007669"/>
    <property type="project" value="InterPro"/>
</dbReference>
<dbReference type="InterPro" id="IPR003346">
    <property type="entry name" value="Transposase_20"/>
</dbReference>
<dbReference type="InterPro" id="IPR002525">
    <property type="entry name" value="Transp_IS110-like_N"/>
</dbReference>
<keyword evidence="4" id="KW-1185">Reference proteome</keyword>
<dbReference type="InterPro" id="IPR047650">
    <property type="entry name" value="Transpos_IS110"/>
</dbReference>
<evidence type="ECO:0000313" key="4">
    <source>
        <dbReference type="Proteomes" id="UP000298325"/>
    </source>
</evidence>
<name>A0A4Z1BAU6_9GAMM</name>